<dbReference type="AlphaFoldDB" id="A0A6I4UTD7"/>
<evidence type="ECO:0000313" key="3">
    <source>
        <dbReference type="Proteomes" id="UP000469159"/>
    </source>
</evidence>
<dbReference type="OrthoDB" id="7502542at2"/>
<keyword evidence="1" id="KW-0472">Membrane</keyword>
<keyword evidence="1" id="KW-1133">Transmembrane helix</keyword>
<gene>
    <name evidence="2" type="ORF">GRI75_01885</name>
</gene>
<name>A0A6I4UTD7_9SPHN</name>
<evidence type="ECO:0000313" key="2">
    <source>
        <dbReference type="EMBL" id="MXP40395.1"/>
    </source>
</evidence>
<proteinExistence type="predicted"/>
<dbReference type="RefSeq" id="WP_160745233.1">
    <property type="nucleotide sequence ID" value="NZ_WTYK01000001.1"/>
</dbReference>
<accession>A0A6I4UTD7</accession>
<feature type="transmembrane region" description="Helical" evidence="1">
    <location>
        <begin position="6"/>
        <end position="26"/>
    </location>
</feature>
<comment type="caution">
    <text evidence="2">The sequence shown here is derived from an EMBL/GenBank/DDBJ whole genome shotgun (WGS) entry which is preliminary data.</text>
</comment>
<organism evidence="2 3">
    <name type="scientific">Croceibacterium soli</name>
    <dbReference type="NCBI Taxonomy" id="1739690"/>
    <lineage>
        <taxon>Bacteria</taxon>
        <taxon>Pseudomonadati</taxon>
        <taxon>Pseudomonadota</taxon>
        <taxon>Alphaproteobacteria</taxon>
        <taxon>Sphingomonadales</taxon>
        <taxon>Erythrobacteraceae</taxon>
        <taxon>Croceibacterium</taxon>
    </lineage>
</organism>
<keyword evidence="1" id="KW-0812">Transmembrane</keyword>
<keyword evidence="3" id="KW-1185">Reference proteome</keyword>
<dbReference type="Proteomes" id="UP000469159">
    <property type="component" value="Unassembled WGS sequence"/>
</dbReference>
<dbReference type="EMBL" id="WTYK01000001">
    <property type="protein sequence ID" value="MXP40395.1"/>
    <property type="molecule type" value="Genomic_DNA"/>
</dbReference>
<sequence length="196" mass="22344">MEQVDPAVWLLIGVVIVLALILYFMFRRRRTSALREHFGDEYDRTVESAGGRGKAEAALEERERRVAGLDIRPLAPQERAQFTGEWQEVKAVFVESPTEAVHHADRLLVKVMKTRGFPMADFDRRYEDLTVGHADVARHYREGHEITTRHERGDASTEDLRQAMIHFEALFDDLVRDVADDSSTRPVTSAATTRPA</sequence>
<reference evidence="2 3" key="1">
    <citation type="submission" date="2019-12" db="EMBL/GenBank/DDBJ databases">
        <title>Genomic-based taxomic classification of the family Erythrobacteraceae.</title>
        <authorList>
            <person name="Xu L."/>
        </authorList>
    </citation>
    <scope>NUCLEOTIDE SEQUENCE [LARGE SCALE GENOMIC DNA]</scope>
    <source>
        <strain evidence="2 3">MCCC 1K02066</strain>
    </source>
</reference>
<evidence type="ECO:0000256" key="1">
    <source>
        <dbReference type="SAM" id="Phobius"/>
    </source>
</evidence>
<protein>
    <recommendedName>
        <fullName evidence="4">Secreted protein</fullName>
    </recommendedName>
</protein>
<evidence type="ECO:0008006" key="4">
    <source>
        <dbReference type="Google" id="ProtNLM"/>
    </source>
</evidence>